<dbReference type="AlphaFoldDB" id="A0A834WJ39"/>
<comment type="caution">
    <text evidence="1">The sequence shown here is derived from an EMBL/GenBank/DDBJ whole genome shotgun (WGS) entry which is preliminary data.</text>
</comment>
<dbReference type="EMBL" id="JAAIUW010000008">
    <property type="protein sequence ID" value="KAF7819019.1"/>
    <property type="molecule type" value="Genomic_DNA"/>
</dbReference>
<gene>
    <name evidence="1" type="ORF">G2W53_024474</name>
</gene>
<keyword evidence="1" id="KW-0328">Glycosyltransferase</keyword>
<name>A0A834WJ39_9FABA</name>
<dbReference type="Proteomes" id="UP000634136">
    <property type="component" value="Unassembled WGS sequence"/>
</dbReference>
<reference evidence="1" key="1">
    <citation type="submission" date="2020-09" db="EMBL/GenBank/DDBJ databases">
        <title>Genome-Enabled Discovery of Anthraquinone Biosynthesis in Senna tora.</title>
        <authorList>
            <person name="Kang S.-H."/>
            <person name="Pandey R.P."/>
            <person name="Lee C.-M."/>
            <person name="Sim J.-S."/>
            <person name="Jeong J.-T."/>
            <person name="Choi B.-S."/>
            <person name="Jung M."/>
            <person name="Ginzburg D."/>
            <person name="Zhao K."/>
            <person name="Won S.Y."/>
            <person name="Oh T.-J."/>
            <person name="Yu Y."/>
            <person name="Kim N.-H."/>
            <person name="Lee O.R."/>
            <person name="Lee T.-H."/>
            <person name="Bashyal P."/>
            <person name="Kim T.-S."/>
            <person name="Lee W.-H."/>
            <person name="Kawkins C."/>
            <person name="Kim C.-K."/>
            <person name="Kim J.S."/>
            <person name="Ahn B.O."/>
            <person name="Rhee S.Y."/>
            <person name="Sohng J.K."/>
        </authorList>
    </citation>
    <scope>NUCLEOTIDE SEQUENCE</scope>
    <source>
        <tissue evidence="1">Leaf</tissue>
    </source>
</reference>
<keyword evidence="1" id="KW-0808">Transferase</keyword>
<proteinExistence type="predicted"/>
<sequence>MLSQQLSAWHYKAHQYCDTYMLYIRYRENYEQQRLQGPEHSCEPCTAKLSITMSGWFPSTPGDCTGQPSCKPASIIFDKKAFLNTLRSDISIESIPCAPAKPVNKRWQLHETTKNVSRTPMGKTWRLLLWEAVAPRNAPATRPTPDPGVSIMLSGTPVNKDFRVHRKMNLHSNSIIREQQVKAKNSTQILASITHRDPPAERTVRIGGSSEKALEGVRGERYRASTIPKQLNRRRSAFQEGMLLLSKEESAKQRSDRRVCDAHQLVLG</sequence>
<organism evidence="1 2">
    <name type="scientific">Senna tora</name>
    <dbReference type="NCBI Taxonomy" id="362788"/>
    <lineage>
        <taxon>Eukaryota</taxon>
        <taxon>Viridiplantae</taxon>
        <taxon>Streptophyta</taxon>
        <taxon>Embryophyta</taxon>
        <taxon>Tracheophyta</taxon>
        <taxon>Spermatophyta</taxon>
        <taxon>Magnoliopsida</taxon>
        <taxon>eudicotyledons</taxon>
        <taxon>Gunneridae</taxon>
        <taxon>Pentapetalae</taxon>
        <taxon>rosids</taxon>
        <taxon>fabids</taxon>
        <taxon>Fabales</taxon>
        <taxon>Fabaceae</taxon>
        <taxon>Caesalpinioideae</taxon>
        <taxon>Cassia clade</taxon>
        <taxon>Senna</taxon>
    </lineage>
</organism>
<evidence type="ECO:0000313" key="1">
    <source>
        <dbReference type="EMBL" id="KAF7819019.1"/>
    </source>
</evidence>
<protein>
    <submittedName>
        <fullName evidence="1">Putative galactinol--sucrose galactosyltransferase 2</fullName>
    </submittedName>
</protein>
<evidence type="ECO:0000313" key="2">
    <source>
        <dbReference type="Proteomes" id="UP000634136"/>
    </source>
</evidence>
<dbReference type="GO" id="GO:0016757">
    <property type="term" value="F:glycosyltransferase activity"/>
    <property type="evidence" value="ECO:0007669"/>
    <property type="project" value="UniProtKB-KW"/>
</dbReference>
<keyword evidence="2" id="KW-1185">Reference proteome</keyword>
<accession>A0A834WJ39</accession>